<evidence type="ECO:0000259" key="2">
    <source>
        <dbReference type="PROSITE" id="PS51762"/>
    </source>
</evidence>
<dbReference type="Proteomes" id="UP000095606">
    <property type="component" value="Unassembled WGS sequence"/>
</dbReference>
<dbReference type="GO" id="GO:0042972">
    <property type="term" value="F:licheninase activity"/>
    <property type="evidence" value="ECO:0007669"/>
    <property type="project" value="UniProtKB-EC"/>
</dbReference>
<evidence type="ECO:0000313" key="4">
    <source>
        <dbReference type="Proteomes" id="UP000095606"/>
    </source>
</evidence>
<keyword evidence="3" id="KW-0326">Glycosidase</keyword>
<accession>A0A174MTA4</accession>
<dbReference type="InterPro" id="IPR013320">
    <property type="entry name" value="ConA-like_dom_sf"/>
</dbReference>
<protein>
    <submittedName>
        <fullName evidence="3">Beta-glucanase</fullName>
        <ecNumber evidence="3">3.2.1.73</ecNumber>
    </submittedName>
</protein>
<reference evidence="3 4" key="1">
    <citation type="submission" date="2015-09" db="EMBL/GenBank/DDBJ databases">
        <authorList>
            <consortium name="Pathogen Informatics"/>
        </authorList>
    </citation>
    <scope>NUCLEOTIDE SEQUENCE [LARGE SCALE GENOMIC DNA]</scope>
    <source>
        <strain evidence="3 4">2789STDY5834846</strain>
    </source>
</reference>
<evidence type="ECO:0000256" key="1">
    <source>
        <dbReference type="ARBA" id="ARBA00006865"/>
    </source>
</evidence>
<dbReference type="Gene3D" id="2.60.120.200">
    <property type="match status" value="1"/>
</dbReference>
<dbReference type="PANTHER" id="PTHR10963:SF55">
    <property type="entry name" value="GLYCOSIDE HYDROLASE FAMILY 16 PROTEIN"/>
    <property type="match status" value="1"/>
</dbReference>
<dbReference type="CDD" id="cd08023">
    <property type="entry name" value="GH16_laminarinase_like"/>
    <property type="match status" value="1"/>
</dbReference>
<feature type="domain" description="GH16" evidence="2">
    <location>
        <begin position="15"/>
        <end position="265"/>
    </location>
</feature>
<proteinExistence type="inferred from homology"/>
<dbReference type="EC" id="3.2.1.73" evidence="3"/>
<sequence length="265" mass="31030">MRLYIFLISIVCCTGISRAQYNPQINELKWSDEFNYEGVPDPAKWSYEEGLVRNEEAQYYTKEREKNVRVENGCLVIEAHKEKYGNMEYTSGSIHTNDKLEFSGGRIEARVKVPAGKGTWPAIWTLGHKWPDQPHPACGEIDILEYVGYMPKEFFVNVHTPADCQKERHSVNIYGTASYVENAAEDFHIFALEWYEDCLKFFVDEKCTYVYHKDPQRPDHWRFDFDNPQFLILNLAIGGVWGGEQGIDDSIFPVKYYVDWVRYYK</sequence>
<dbReference type="EMBL" id="CZAE01000010">
    <property type="protein sequence ID" value="CUP36929.1"/>
    <property type="molecule type" value="Genomic_DNA"/>
</dbReference>
<dbReference type="InterPro" id="IPR000757">
    <property type="entry name" value="Beta-glucanase-like"/>
</dbReference>
<name>A0A174MTA4_9BACE</name>
<evidence type="ECO:0000313" key="3">
    <source>
        <dbReference type="EMBL" id="CUP36929.1"/>
    </source>
</evidence>
<dbReference type="PROSITE" id="PS51762">
    <property type="entry name" value="GH16_2"/>
    <property type="match status" value="1"/>
</dbReference>
<keyword evidence="3" id="KW-0378">Hydrolase</keyword>
<comment type="similarity">
    <text evidence="1">Belongs to the glycosyl hydrolase 16 family.</text>
</comment>
<organism evidence="3 4">
    <name type="scientific">Bacteroides faecis</name>
    <dbReference type="NCBI Taxonomy" id="674529"/>
    <lineage>
        <taxon>Bacteria</taxon>
        <taxon>Pseudomonadati</taxon>
        <taxon>Bacteroidota</taxon>
        <taxon>Bacteroidia</taxon>
        <taxon>Bacteroidales</taxon>
        <taxon>Bacteroidaceae</taxon>
        <taxon>Bacteroides</taxon>
    </lineage>
</organism>
<dbReference type="SUPFAM" id="SSF49899">
    <property type="entry name" value="Concanavalin A-like lectins/glucanases"/>
    <property type="match status" value="1"/>
</dbReference>
<dbReference type="GO" id="GO:0005975">
    <property type="term" value="P:carbohydrate metabolic process"/>
    <property type="evidence" value="ECO:0007669"/>
    <property type="project" value="InterPro"/>
</dbReference>
<dbReference type="GeneID" id="69587683"/>
<dbReference type="RefSeq" id="WP_055269576.1">
    <property type="nucleotide sequence ID" value="NZ_CAXKYA010000044.1"/>
</dbReference>
<dbReference type="PANTHER" id="PTHR10963">
    <property type="entry name" value="GLYCOSYL HYDROLASE-RELATED"/>
    <property type="match status" value="1"/>
</dbReference>
<dbReference type="Pfam" id="PF00722">
    <property type="entry name" value="Glyco_hydro_16"/>
    <property type="match status" value="1"/>
</dbReference>
<dbReference type="AlphaFoldDB" id="A0A174MTA4"/>
<gene>
    <name evidence="3" type="primary">bglA_3</name>
    <name evidence="3" type="ORF">ERS852461_02442</name>
</gene>
<dbReference type="InterPro" id="IPR050546">
    <property type="entry name" value="Glycosyl_Hydrlase_16"/>
</dbReference>